<comment type="caution">
    <text evidence="2">The sequence shown here is derived from an EMBL/GenBank/DDBJ whole genome shotgun (WGS) entry which is preliminary data.</text>
</comment>
<evidence type="ECO:0000259" key="1">
    <source>
        <dbReference type="Pfam" id="PF17919"/>
    </source>
</evidence>
<dbReference type="Pfam" id="PF17919">
    <property type="entry name" value="RT_RNaseH_2"/>
    <property type="match status" value="1"/>
</dbReference>
<protein>
    <recommendedName>
        <fullName evidence="1">Reverse transcriptase/retrotransposon-derived protein RNase H-like domain-containing protein</fullName>
    </recommendedName>
</protein>
<dbReference type="Proteomes" id="UP000499080">
    <property type="component" value="Unassembled WGS sequence"/>
</dbReference>
<accession>A0A4Y2FXB9</accession>
<proteinExistence type="predicted"/>
<evidence type="ECO:0000313" key="3">
    <source>
        <dbReference type="Proteomes" id="UP000499080"/>
    </source>
</evidence>
<dbReference type="InterPro" id="IPR043128">
    <property type="entry name" value="Rev_trsase/Diguanyl_cyclase"/>
</dbReference>
<feature type="domain" description="Reverse transcriptase/retrotransposon-derived protein RNase H-like" evidence="1">
    <location>
        <begin position="109"/>
        <end position="148"/>
    </location>
</feature>
<dbReference type="InterPro" id="IPR043502">
    <property type="entry name" value="DNA/RNA_pol_sf"/>
</dbReference>
<organism evidence="2 3">
    <name type="scientific">Araneus ventricosus</name>
    <name type="common">Orbweaver spider</name>
    <name type="synonym">Epeira ventricosa</name>
    <dbReference type="NCBI Taxonomy" id="182803"/>
    <lineage>
        <taxon>Eukaryota</taxon>
        <taxon>Metazoa</taxon>
        <taxon>Ecdysozoa</taxon>
        <taxon>Arthropoda</taxon>
        <taxon>Chelicerata</taxon>
        <taxon>Arachnida</taxon>
        <taxon>Araneae</taxon>
        <taxon>Araneomorphae</taxon>
        <taxon>Entelegynae</taxon>
        <taxon>Araneoidea</taxon>
        <taxon>Araneidae</taxon>
        <taxon>Araneus</taxon>
    </lineage>
</organism>
<dbReference type="EMBL" id="BGPR01001087">
    <property type="protein sequence ID" value="GBM45049.1"/>
    <property type="molecule type" value="Genomic_DNA"/>
</dbReference>
<dbReference type="InterPro" id="IPR041577">
    <property type="entry name" value="RT_RNaseH_2"/>
</dbReference>
<reference evidence="2 3" key="1">
    <citation type="journal article" date="2019" name="Sci. Rep.">
        <title>Orb-weaving spider Araneus ventricosus genome elucidates the spidroin gene catalogue.</title>
        <authorList>
            <person name="Kono N."/>
            <person name="Nakamura H."/>
            <person name="Ohtoshi R."/>
            <person name="Moran D.A.P."/>
            <person name="Shinohara A."/>
            <person name="Yoshida Y."/>
            <person name="Fujiwara M."/>
            <person name="Mori M."/>
            <person name="Tomita M."/>
            <person name="Arakawa K."/>
        </authorList>
    </citation>
    <scope>NUCLEOTIDE SEQUENCE [LARGE SCALE GENOMIC DNA]</scope>
</reference>
<dbReference type="AlphaFoldDB" id="A0A4Y2FXB9"/>
<dbReference type="Gene3D" id="3.30.70.270">
    <property type="match status" value="1"/>
</dbReference>
<sequence length="171" mass="19593">MTSQDEILKTPSLLSTIPNLNGNNAGEFFRVLEETAVLGQWSKPQLIAIGKLKLESRARCYYDASLAGQDLDYKTWKEKFLKQFEDESQAILNEYLKLKKKNDNKKIRWSEEAVLEFQNIKQQLCQATVLVHPRENAHISLMVDASDNDIFSKTLSFFSGLLNECLTCQID</sequence>
<evidence type="ECO:0000313" key="2">
    <source>
        <dbReference type="EMBL" id="GBM45049.1"/>
    </source>
</evidence>
<keyword evidence="3" id="KW-1185">Reference proteome</keyword>
<dbReference type="SUPFAM" id="SSF56672">
    <property type="entry name" value="DNA/RNA polymerases"/>
    <property type="match status" value="1"/>
</dbReference>
<dbReference type="OrthoDB" id="6513398at2759"/>
<gene>
    <name evidence="2" type="ORF">AVEN_98893_1</name>
</gene>
<dbReference type="GO" id="GO:0071897">
    <property type="term" value="P:DNA biosynthetic process"/>
    <property type="evidence" value="ECO:0007669"/>
    <property type="project" value="UniProtKB-ARBA"/>
</dbReference>
<name>A0A4Y2FXB9_ARAVE</name>